<dbReference type="InterPro" id="IPR036249">
    <property type="entry name" value="Thioredoxin-like_sf"/>
</dbReference>
<evidence type="ECO:0000256" key="3">
    <source>
        <dbReference type="ARBA" id="ARBA00023014"/>
    </source>
</evidence>
<accession>F0Z841</accession>
<dbReference type="GO" id="GO:0005829">
    <property type="term" value="C:cytosol"/>
    <property type="evidence" value="ECO:0000318"/>
    <property type="project" value="GO_Central"/>
</dbReference>
<dbReference type="PANTHER" id="PTHR10293:SF73">
    <property type="entry name" value="GLUTAREDOXIN-3"/>
    <property type="match status" value="1"/>
</dbReference>
<dbReference type="EMBL" id="GL870950">
    <property type="protein sequence ID" value="EGC39863.1"/>
    <property type="molecule type" value="Genomic_DNA"/>
</dbReference>
<dbReference type="Gene3D" id="3.40.30.10">
    <property type="entry name" value="Glutaredoxin"/>
    <property type="match status" value="2"/>
</dbReference>
<dbReference type="NCBIfam" id="TIGR00365">
    <property type="entry name" value="Grx4 family monothiol glutaredoxin"/>
    <property type="match status" value="1"/>
</dbReference>
<dbReference type="PANTHER" id="PTHR10293">
    <property type="entry name" value="GLUTAREDOXIN FAMILY MEMBER"/>
    <property type="match status" value="1"/>
</dbReference>
<dbReference type="OMA" id="NGPRCGF"/>
<keyword evidence="3" id="KW-0411">Iron-sulfur</keyword>
<dbReference type="RefSeq" id="XP_003283614.1">
    <property type="nucleotide sequence ID" value="XM_003283566.1"/>
</dbReference>
<dbReference type="InParanoid" id="F0Z841"/>
<evidence type="ECO:0000256" key="1">
    <source>
        <dbReference type="ARBA" id="ARBA00022723"/>
    </source>
</evidence>
<evidence type="ECO:0000313" key="6">
    <source>
        <dbReference type="Proteomes" id="UP000001064"/>
    </source>
</evidence>
<dbReference type="InterPro" id="IPR002109">
    <property type="entry name" value="Glutaredoxin"/>
</dbReference>
<dbReference type="STRING" id="5786.F0Z841"/>
<sequence length="218" mass="24569">MSTTVNSFEEFELLQKDNKYLVVLFWAEWSKPSIQISAVFDQLAQQANNNAANKLKFLKIEAEKVHQVSGKYNVKSVPTVVFLSQGKLVNSIVGANPADIALQTNNFAKTCDTVKEEKKLLNERLEKLVNQAPVMLFMKGVPDQPQCGFSNKTVAILRENGFVFDSFNILSDQAVRNGLKEYSNWPTYPQLYINGKLVGGYDIIKDLNEEGELKEMKP</sequence>
<feature type="domain" description="Thioredoxin" evidence="4">
    <location>
        <begin position="1"/>
        <end position="126"/>
    </location>
</feature>
<dbReference type="CDD" id="cd03028">
    <property type="entry name" value="GRX_PICOT_like"/>
    <property type="match status" value="1"/>
</dbReference>
<gene>
    <name evidence="5" type="ORF">DICPUDRAFT_26161</name>
</gene>
<reference evidence="6" key="1">
    <citation type="journal article" date="2011" name="Genome Biol.">
        <title>Comparative genomics of the social amoebae Dictyostelium discoideum and Dictyostelium purpureum.</title>
        <authorList>
            <consortium name="US DOE Joint Genome Institute (JGI-PGF)"/>
            <person name="Sucgang R."/>
            <person name="Kuo A."/>
            <person name="Tian X."/>
            <person name="Salerno W."/>
            <person name="Parikh A."/>
            <person name="Feasley C.L."/>
            <person name="Dalin E."/>
            <person name="Tu H."/>
            <person name="Huang E."/>
            <person name="Barry K."/>
            <person name="Lindquist E."/>
            <person name="Shapiro H."/>
            <person name="Bruce D."/>
            <person name="Schmutz J."/>
            <person name="Salamov A."/>
            <person name="Fey P."/>
            <person name="Gaudet P."/>
            <person name="Anjard C."/>
            <person name="Babu M.M."/>
            <person name="Basu S."/>
            <person name="Bushmanova Y."/>
            <person name="van der Wel H."/>
            <person name="Katoh-Kurasawa M."/>
            <person name="Dinh C."/>
            <person name="Coutinho P.M."/>
            <person name="Saito T."/>
            <person name="Elias M."/>
            <person name="Schaap P."/>
            <person name="Kay R.R."/>
            <person name="Henrissat B."/>
            <person name="Eichinger L."/>
            <person name="Rivero F."/>
            <person name="Putnam N.H."/>
            <person name="West C.M."/>
            <person name="Loomis W.F."/>
            <person name="Chisholm R.L."/>
            <person name="Shaulsky G."/>
            <person name="Strassmann J.E."/>
            <person name="Queller D.C."/>
            <person name="Kuspa A."/>
            <person name="Grigoriev I.V."/>
        </authorList>
    </citation>
    <scope>NUCLEOTIDE SEQUENCE [LARGE SCALE GENOMIC DNA]</scope>
    <source>
        <strain evidence="6">QSDP1</strain>
    </source>
</reference>
<dbReference type="Pfam" id="PF00462">
    <property type="entry name" value="Glutaredoxin"/>
    <property type="match status" value="1"/>
</dbReference>
<dbReference type="VEuPathDB" id="AmoebaDB:DICPUDRAFT_26161"/>
<evidence type="ECO:0000256" key="2">
    <source>
        <dbReference type="ARBA" id="ARBA00023004"/>
    </source>
</evidence>
<keyword evidence="1" id="KW-0479">Metal-binding</keyword>
<dbReference type="Pfam" id="PF00085">
    <property type="entry name" value="Thioredoxin"/>
    <property type="match status" value="1"/>
</dbReference>
<name>F0Z841_DICPU</name>
<dbReference type="GO" id="GO:0046872">
    <property type="term" value="F:metal ion binding"/>
    <property type="evidence" value="ECO:0007669"/>
    <property type="project" value="UniProtKB-KW"/>
</dbReference>
<dbReference type="PROSITE" id="PS51352">
    <property type="entry name" value="THIOREDOXIN_2"/>
    <property type="match status" value="1"/>
</dbReference>
<dbReference type="InterPro" id="IPR004480">
    <property type="entry name" value="Monothiol_GRX-rel"/>
</dbReference>
<dbReference type="GO" id="GO:0006879">
    <property type="term" value="P:intracellular iron ion homeostasis"/>
    <property type="evidence" value="ECO:0000318"/>
    <property type="project" value="GO_Central"/>
</dbReference>
<dbReference type="eggNOG" id="KOG0911">
    <property type="taxonomic scope" value="Eukaryota"/>
</dbReference>
<dbReference type="GO" id="GO:0005634">
    <property type="term" value="C:nucleus"/>
    <property type="evidence" value="ECO:0000318"/>
    <property type="project" value="GO_Central"/>
</dbReference>
<dbReference type="InterPro" id="IPR033658">
    <property type="entry name" value="GRX_PICOT-like"/>
</dbReference>
<dbReference type="PROSITE" id="PS51354">
    <property type="entry name" value="GLUTAREDOXIN_2"/>
    <property type="match status" value="1"/>
</dbReference>
<dbReference type="SUPFAM" id="SSF52833">
    <property type="entry name" value="Thioredoxin-like"/>
    <property type="match status" value="2"/>
</dbReference>
<evidence type="ECO:0000313" key="5">
    <source>
        <dbReference type="EMBL" id="EGC39863.1"/>
    </source>
</evidence>
<dbReference type="GeneID" id="10509519"/>
<dbReference type="KEGG" id="dpp:DICPUDRAFT_26161"/>
<dbReference type="OrthoDB" id="415696at2759"/>
<proteinExistence type="predicted"/>
<keyword evidence="2" id="KW-0408">Iron</keyword>
<dbReference type="FunCoup" id="F0Z841">
    <property type="interactions" value="660"/>
</dbReference>
<dbReference type="InterPro" id="IPR013766">
    <property type="entry name" value="Thioredoxin_domain"/>
</dbReference>
<dbReference type="Proteomes" id="UP000001064">
    <property type="component" value="Unassembled WGS sequence"/>
</dbReference>
<evidence type="ECO:0000259" key="4">
    <source>
        <dbReference type="PROSITE" id="PS51352"/>
    </source>
</evidence>
<dbReference type="FunFam" id="3.40.30.10:FF:000012">
    <property type="entry name" value="Monothiol glutaredoxin"/>
    <property type="match status" value="1"/>
</dbReference>
<protein>
    <recommendedName>
        <fullName evidence="4">Thioredoxin domain-containing protein</fullName>
    </recommendedName>
</protein>
<dbReference type="AlphaFoldDB" id="F0Z841"/>
<organism evidence="5 6">
    <name type="scientific">Dictyostelium purpureum</name>
    <name type="common">Slime mold</name>
    <dbReference type="NCBI Taxonomy" id="5786"/>
    <lineage>
        <taxon>Eukaryota</taxon>
        <taxon>Amoebozoa</taxon>
        <taxon>Evosea</taxon>
        <taxon>Eumycetozoa</taxon>
        <taxon>Dictyostelia</taxon>
        <taxon>Dictyosteliales</taxon>
        <taxon>Dictyosteliaceae</taxon>
        <taxon>Dictyostelium</taxon>
    </lineage>
</organism>
<keyword evidence="6" id="KW-1185">Reference proteome</keyword>
<dbReference type="GO" id="GO:0051536">
    <property type="term" value="F:iron-sulfur cluster binding"/>
    <property type="evidence" value="ECO:0007669"/>
    <property type="project" value="UniProtKB-KW"/>
</dbReference>